<reference evidence="2 3" key="1">
    <citation type="submission" date="2022-09" db="EMBL/GenBank/DDBJ databases">
        <authorList>
            <person name="Palmer J.M."/>
        </authorList>
    </citation>
    <scope>NUCLEOTIDE SEQUENCE [LARGE SCALE GENOMIC DNA]</scope>
    <source>
        <strain evidence="2 3">DSM 7382</strain>
    </source>
</reference>
<evidence type="ECO:0000256" key="1">
    <source>
        <dbReference type="SAM" id="Phobius"/>
    </source>
</evidence>
<keyword evidence="3" id="KW-1185">Reference proteome</keyword>
<comment type="caution">
    <text evidence="2">The sequence shown here is derived from an EMBL/GenBank/DDBJ whole genome shotgun (WGS) entry which is preliminary data.</text>
</comment>
<organism evidence="2 3">
    <name type="scientific">Cerrena zonata</name>
    <dbReference type="NCBI Taxonomy" id="2478898"/>
    <lineage>
        <taxon>Eukaryota</taxon>
        <taxon>Fungi</taxon>
        <taxon>Dikarya</taxon>
        <taxon>Basidiomycota</taxon>
        <taxon>Agaricomycotina</taxon>
        <taxon>Agaricomycetes</taxon>
        <taxon>Polyporales</taxon>
        <taxon>Cerrenaceae</taxon>
        <taxon>Cerrena</taxon>
    </lineage>
</organism>
<evidence type="ECO:0000313" key="3">
    <source>
        <dbReference type="Proteomes" id="UP001385951"/>
    </source>
</evidence>
<keyword evidence="1" id="KW-0812">Transmembrane</keyword>
<evidence type="ECO:0000313" key="2">
    <source>
        <dbReference type="EMBL" id="KAK7687040.1"/>
    </source>
</evidence>
<feature type="transmembrane region" description="Helical" evidence="1">
    <location>
        <begin position="20"/>
        <end position="42"/>
    </location>
</feature>
<keyword evidence="1" id="KW-0472">Membrane</keyword>
<dbReference type="Proteomes" id="UP001385951">
    <property type="component" value="Unassembled WGS sequence"/>
</dbReference>
<gene>
    <name evidence="2" type="ORF">QCA50_009540</name>
</gene>
<protein>
    <submittedName>
        <fullName evidence="2">Uncharacterized protein</fullName>
    </submittedName>
</protein>
<dbReference type="AlphaFoldDB" id="A0AAW0GD99"/>
<sequence length="55" mass="5857">MGGSWPGTLPPSPSQPGPKALAAFILFKSAYTIPVGLGRYSLYAGSVAKWLRRHV</sequence>
<name>A0AAW0GD99_9APHY</name>
<dbReference type="EMBL" id="JASBNA010000014">
    <property type="protein sequence ID" value="KAK7687040.1"/>
    <property type="molecule type" value="Genomic_DNA"/>
</dbReference>
<proteinExistence type="predicted"/>
<keyword evidence="1" id="KW-1133">Transmembrane helix</keyword>
<accession>A0AAW0GD99</accession>